<sequence length="94" mass="10925">MVSGFFPLFTFFNFRLACKYGRVLEEVYASFIESLPFRSMVIFTVFQVVYFLVCYGMTLILVAGILFTMSFFSSHKHKTTYSTKIVPIAPFERT</sequence>
<proteinExistence type="predicted"/>
<evidence type="ECO:0000256" key="1">
    <source>
        <dbReference type="SAM" id="Phobius"/>
    </source>
</evidence>
<dbReference type="Proteomes" id="UP000215914">
    <property type="component" value="Chromosome 9"/>
</dbReference>
<dbReference type="AlphaFoldDB" id="A0A251U189"/>
<evidence type="ECO:0000313" key="4">
    <source>
        <dbReference type="Proteomes" id="UP000215914"/>
    </source>
</evidence>
<reference evidence="2" key="3">
    <citation type="submission" date="2020-06" db="EMBL/GenBank/DDBJ databases">
        <title>Helianthus annuus Genome sequencing and assembly Release 2.</title>
        <authorList>
            <person name="Gouzy J."/>
            <person name="Langlade N."/>
            <person name="Munos S."/>
        </authorList>
    </citation>
    <scope>NUCLEOTIDE SEQUENCE</scope>
    <source>
        <tissue evidence="2">Leaves</tissue>
    </source>
</reference>
<keyword evidence="1" id="KW-0472">Membrane</keyword>
<accession>A0A251U189</accession>
<dbReference type="EMBL" id="CM007898">
    <property type="protein sequence ID" value="OTG16753.1"/>
    <property type="molecule type" value="Genomic_DNA"/>
</dbReference>
<keyword evidence="1" id="KW-0812">Transmembrane</keyword>
<evidence type="ECO:0000313" key="2">
    <source>
        <dbReference type="EMBL" id="KAF5793204.1"/>
    </source>
</evidence>
<keyword evidence="1" id="KW-1133">Transmembrane helix</keyword>
<protein>
    <submittedName>
        <fullName evidence="2 3">Bicarbonate transporter</fullName>
    </submittedName>
</protein>
<name>A0A251U189_HELAN</name>
<keyword evidence="4" id="KW-1185">Reference proteome</keyword>
<dbReference type="Gramene" id="mRNA:HanXRQr2_Chr09g0414811">
    <property type="protein sequence ID" value="CDS:HanXRQr2_Chr09g0414811.1"/>
    <property type="gene ID" value="HanXRQr2_Chr09g0414811"/>
</dbReference>
<dbReference type="EMBL" id="MNCJ02000324">
    <property type="protein sequence ID" value="KAF5793204.1"/>
    <property type="molecule type" value="Genomic_DNA"/>
</dbReference>
<evidence type="ECO:0000313" key="3">
    <source>
        <dbReference type="EMBL" id="OTG16753.1"/>
    </source>
</evidence>
<organism evidence="3 4">
    <name type="scientific">Helianthus annuus</name>
    <name type="common">Common sunflower</name>
    <dbReference type="NCBI Taxonomy" id="4232"/>
    <lineage>
        <taxon>Eukaryota</taxon>
        <taxon>Viridiplantae</taxon>
        <taxon>Streptophyta</taxon>
        <taxon>Embryophyta</taxon>
        <taxon>Tracheophyta</taxon>
        <taxon>Spermatophyta</taxon>
        <taxon>Magnoliopsida</taxon>
        <taxon>eudicotyledons</taxon>
        <taxon>Gunneridae</taxon>
        <taxon>Pentapetalae</taxon>
        <taxon>asterids</taxon>
        <taxon>campanulids</taxon>
        <taxon>Asterales</taxon>
        <taxon>Asteraceae</taxon>
        <taxon>Asteroideae</taxon>
        <taxon>Heliantheae alliance</taxon>
        <taxon>Heliantheae</taxon>
        <taxon>Helianthus</taxon>
    </lineage>
</organism>
<feature type="transmembrane region" description="Helical" evidence="1">
    <location>
        <begin position="41"/>
        <end position="68"/>
    </location>
</feature>
<reference evidence="2 4" key="1">
    <citation type="journal article" date="2017" name="Nature">
        <title>The sunflower genome provides insights into oil metabolism, flowering and Asterid evolution.</title>
        <authorList>
            <person name="Badouin H."/>
            <person name="Gouzy J."/>
            <person name="Grassa C.J."/>
            <person name="Murat F."/>
            <person name="Staton S.E."/>
            <person name="Cottret L."/>
            <person name="Lelandais-Briere C."/>
            <person name="Owens G.L."/>
            <person name="Carrere S."/>
            <person name="Mayjonade B."/>
            <person name="Legrand L."/>
            <person name="Gill N."/>
            <person name="Kane N.C."/>
            <person name="Bowers J.E."/>
            <person name="Hubner S."/>
            <person name="Bellec A."/>
            <person name="Berard A."/>
            <person name="Berges H."/>
            <person name="Blanchet N."/>
            <person name="Boniface M.C."/>
            <person name="Brunel D."/>
            <person name="Catrice O."/>
            <person name="Chaidir N."/>
            <person name="Claudel C."/>
            <person name="Donnadieu C."/>
            <person name="Faraut T."/>
            <person name="Fievet G."/>
            <person name="Helmstetter N."/>
            <person name="King M."/>
            <person name="Knapp S.J."/>
            <person name="Lai Z."/>
            <person name="Le Paslier M.C."/>
            <person name="Lippi Y."/>
            <person name="Lorenzon L."/>
            <person name="Mandel J.R."/>
            <person name="Marage G."/>
            <person name="Marchand G."/>
            <person name="Marquand E."/>
            <person name="Bret-Mestries E."/>
            <person name="Morien E."/>
            <person name="Nambeesan S."/>
            <person name="Nguyen T."/>
            <person name="Pegot-Espagnet P."/>
            <person name="Pouilly N."/>
            <person name="Raftis F."/>
            <person name="Sallet E."/>
            <person name="Schiex T."/>
            <person name="Thomas J."/>
            <person name="Vandecasteele C."/>
            <person name="Vares D."/>
            <person name="Vear F."/>
            <person name="Vautrin S."/>
            <person name="Crespi M."/>
            <person name="Mangin B."/>
            <person name="Burke J.M."/>
            <person name="Salse J."/>
            <person name="Munos S."/>
            <person name="Vincourt P."/>
            <person name="Rieseberg L.H."/>
            <person name="Langlade N.B."/>
        </authorList>
    </citation>
    <scope>NUCLEOTIDE SEQUENCE [LARGE SCALE GENOMIC DNA]</scope>
    <source>
        <strain evidence="4">cv. SF193</strain>
        <tissue evidence="2">Leaves</tissue>
    </source>
</reference>
<dbReference type="InParanoid" id="A0A251U189"/>
<reference evidence="3" key="2">
    <citation type="submission" date="2017-02" db="EMBL/GenBank/DDBJ databases">
        <title>Sunflower complete genome.</title>
        <authorList>
            <person name="Langlade N."/>
            <person name="Munos S."/>
        </authorList>
    </citation>
    <scope>NUCLEOTIDE SEQUENCE [LARGE SCALE GENOMIC DNA]</scope>
    <source>
        <tissue evidence="3">Leaves</tissue>
    </source>
</reference>
<gene>
    <name evidence="3" type="ORF">HannXRQ_Chr09g0274871</name>
    <name evidence="2" type="ORF">HanXRQr2_Chr09g0414811</name>
</gene>